<organism evidence="1 2">
    <name type="scientific">Mycena albidolilacea</name>
    <dbReference type="NCBI Taxonomy" id="1033008"/>
    <lineage>
        <taxon>Eukaryota</taxon>
        <taxon>Fungi</taxon>
        <taxon>Dikarya</taxon>
        <taxon>Basidiomycota</taxon>
        <taxon>Agaricomycotina</taxon>
        <taxon>Agaricomycetes</taxon>
        <taxon>Agaricomycetidae</taxon>
        <taxon>Agaricales</taxon>
        <taxon>Marasmiineae</taxon>
        <taxon>Mycenaceae</taxon>
        <taxon>Mycena</taxon>
    </lineage>
</organism>
<dbReference type="AlphaFoldDB" id="A0AAD6ZBK1"/>
<reference evidence="1" key="1">
    <citation type="submission" date="2023-03" db="EMBL/GenBank/DDBJ databases">
        <title>Massive genome expansion in bonnet fungi (Mycena s.s.) driven by repeated elements and novel gene families across ecological guilds.</title>
        <authorList>
            <consortium name="Lawrence Berkeley National Laboratory"/>
            <person name="Harder C.B."/>
            <person name="Miyauchi S."/>
            <person name="Viragh M."/>
            <person name="Kuo A."/>
            <person name="Thoen E."/>
            <person name="Andreopoulos B."/>
            <person name="Lu D."/>
            <person name="Skrede I."/>
            <person name="Drula E."/>
            <person name="Henrissat B."/>
            <person name="Morin E."/>
            <person name="Kohler A."/>
            <person name="Barry K."/>
            <person name="LaButti K."/>
            <person name="Morin E."/>
            <person name="Salamov A."/>
            <person name="Lipzen A."/>
            <person name="Mereny Z."/>
            <person name="Hegedus B."/>
            <person name="Baldrian P."/>
            <person name="Stursova M."/>
            <person name="Weitz H."/>
            <person name="Taylor A."/>
            <person name="Grigoriev I.V."/>
            <person name="Nagy L.G."/>
            <person name="Martin F."/>
            <person name="Kauserud H."/>
        </authorList>
    </citation>
    <scope>NUCLEOTIDE SEQUENCE</scope>
    <source>
        <strain evidence="1">CBHHK002</strain>
    </source>
</reference>
<dbReference type="Proteomes" id="UP001218218">
    <property type="component" value="Unassembled WGS sequence"/>
</dbReference>
<proteinExistence type="predicted"/>
<dbReference type="EMBL" id="JARIHO010000063">
    <property type="protein sequence ID" value="KAJ7315208.1"/>
    <property type="molecule type" value="Genomic_DNA"/>
</dbReference>
<accession>A0AAD6ZBK1</accession>
<evidence type="ECO:0000313" key="1">
    <source>
        <dbReference type="EMBL" id="KAJ7315208.1"/>
    </source>
</evidence>
<sequence>MRASASSARHDAPLPPPLCLLPPRVTASASVLHPHPHTPIDALFPHPRYTPIDVVFHAPLHGPPPLSGRHRPRPLRTLAGRVNLIRAFGQSYVPPRRPVPEIAFLERWHARSVHPRPSNLIVPVALPSVPSYLILYCKAVRGRLCRPLPTW</sequence>
<keyword evidence="2" id="KW-1185">Reference proteome</keyword>
<gene>
    <name evidence="1" type="ORF">DFH08DRAFT_972232</name>
</gene>
<comment type="caution">
    <text evidence="1">The sequence shown here is derived from an EMBL/GenBank/DDBJ whole genome shotgun (WGS) entry which is preliminary data.</text>
</comment>
<name>A0AAD6ZBK1_9AGAR</name>
<protein>
    <submittedName>
        <fullName evidence="1">Uncharacterized protein</fullName>
    </submittedName>
</protein>
<evidence type="ECO:0000313" key="2">
    <source>
        <dbReference type="Proteomes" id="UP001218218"/>
    </source>
</evidence>